<keyword evidence="2 10" id="KW-0378">Hydrolase</keyword>
<dbReference type="SUPFAM" id="SSF49303">
    <property type="entry name" value="beta-Galactosidase/glucuronidase domain"/>
    <property type="match status" value="1"/>
</dbReference>
<evidence type="ECO:0000256" key="3">
    <source>
        <dbReference type="ARBA" id="ARBA00023295"/>
    </source>
</evidence>
<dbReference type="InterPro" id="IPR017853">
    <property type="entry name" value="GH"/>
</dbReference>
<dbReference type="Gene3D" id="2.60.120.260">
    <property type="entry name" value="Galactose-binding domain-like"/>
    <property type="match status" value="1"/>
</dbReference>
<evidence type="ECO:0000259" key="8">
    <source>
        <dbReference type="Pfam" id="PF02837"/>
    </source>
</evidence>
<dbReference type="InterPro" id="IPR008979">
    <property type="entry name" value="Galactose-bd-like_sf"/>
</dbReference>
<evidence type="ECO:0000313" key="11">
    <source>
        <dbReference type="Proteomes" id="UP000095657"/>
    </source>
</evidence>
<dbReference type="Pfam" id="PF02836">
    <property type="entry name" value="Glyco_hydro_2_C"/>
    <property type="match status" value="1"/>
</dbReference>
<dbReference type="InterPro" id="IPR006104">
    <property type="entry name" value="Glyco_hydro_2_N"/>
</dbReference>
<feature type="domain" description="Glycoside hydrolase family 2" evidence="9">
    <location>
        <begin position="736"/>
        <end position="814"/>
    </location>
</feature>
<dbReference type="Gene3D" id="3.20.20.80">
    <property type="entry name" value="Glycosidases"/>
    <property type="match status" value="1"/>
</dbReference>
<feature type="signal peptide" evidence="5">
    <location>
        <begin position="1"/>
        <end position="25"/>
    </location>
</feature>
<dbReference type="Pfam" id="PF00703">
    <property type="entry name" value="Glyco_hydro_2"/>
    <property type="match status" value="1"/>
</dbReference>
<evidence type="ECO:0000259" key="7">
    <source>
        <dbReference type="Pfam" id="PF02836"/>
    </source>
</evidence>
<evidence type="ECO:0000259" key="9">
    <source>
        <dbReference type="Pfam" id="PF18565"/>
    </source>
</evidence>
<dbReference type="Proteomes" id="UP000095657">
    <property type="component" value="Unassembled WGS sequence"/>
</dbReference>
<dbReference type="InterPro" id="IPR051913">
    <property type="entry name" value="GH2_Domain-Containing"/>
</dbReference>
<feature type="compositionally biased region" description="Polar residues" evidence="4">
    <location>
        <begin position="857"/>
        <end position="871"/>
    </location>
</feature>
<dbReference type="AlphaFoldDB" id="A0A174N611"/>
<dbReference type="RefSeq" id="WP_055171852.1">
    <property type="nucleotide sequence ID" value="NZ_CP134819.1"/>
</dbReference>
<dbReference type="SUPFAM" id="SSF51445">
    <property type="entry name" value="(Trans)glycosidases"/>
    <property type="match status" value="1"/>
</dbReference>
<dbReference type="InterPro" id="IPR006102">
    <property type="entry name" value="Ig-like_GH2"/>
</dbReference>
<dbReference type="InterPro" id="IPR008964">
    <property type="entry name" value="Invasin/intimin_cell_adhesion"/>
</dbReference>
<evidence type="ECO:0000256" key="5">
    <source>
        <dbReference type="SAM" id="SignalP"/>
    </source>
</evidence>
<dbReference type="GO" id="GO:0004565">
    <property type="term" value="F:beta-galactosidase activity"/>
    <property type="evidence" value="ECO:0007669"/>
    <property type="project" value="UniProtKB-EC"/>
</dbReference>
<comment type="similarity">
    <text evidence="1">Belongs to the glycosyl hydrolase 2 family.</text>
</comment>
<reference evidence="10 11" key="1">
    <citation type="submission" date="2015-09" db="EMBL/GenBank/DDBJ databases">
        <authorList>
            <consortium name="Pathogen Informatics"/>
        </authorList>
    </citation>
    <scope>NUCLEOTIDE SEQUENCE [LARGE SCALE GENOMIC DNA]</scope>
    <source>
        <strain evidence="10 11">2789STDY5834880</strain>
    </source>
</reference>
<dbReference type="Pfam" id="PF18565">
    <property type="entry name" value="Glyco_hydro2_C5"/>
    <property type="match status" value="1"/>
</dbReference>
<dbReference type="Gene3D" id="2.60.40.10">
    <property type="entry name" value="Immunoglobulins"/>
    <property type="match status" value="2"/>
</dbReference>
<evidence type="ECO:0000256" key="1">
    <source>
        <dbReference type="ARBA" id="ARBA00007401"/>
    </source>
</evidence>
<dbReference type="InterPro" id="IPR006103">
    <property type="entry name" value="Glyco_hydro_2_cat"/>
</dbReference>
<sequence length="892" mass="102000">MKHIFILWKVLMVCLLLANPLASYADFQPSYSTAGFYSLPNTGRTVYDMNPAWRFYKGKIEGAEQKNFDDKKWDIVSLPNGIEYLPVEASGCINYQGEIWYRKHFTPDEAWKNKQLFLHFEAIMGKSKIWVNGKLLKEHFGGFLPVIVDVSSALNFGEDNVVTVWADNSDDPSYPPGKTQETLDFAYFGGIYRDCWMIAHNRVFITDPNYEDEVAGGGLFVSYDKVSRQSALVNLDVHIRNTSGKFFSGKVSYELYDRDNRLVLSTEKRLSVGNEHAAKVASRMKVDSPHLWSPDSPYLYQLHVYVKDKAGSIVDGYRRRIGIRSVEFKGKDGFWLNGEPYPYPLIGANRHQDYAVIGNALSNNLHWRDAKKLRDAGLRVIRNAHYPQDPAFMDACDELGLFVIVNTPGWQFWNDEPIFAQRVYSDIRNMVRRDRNHPCVWMWEPILNETWYPAEFAKNVVDVLNEEYPYPYCYAGCDVTARGHEHFPIHFTHPVMGGGGAFNTETLNPDVCYFTREWGDNVDDWYSHNSPSRVNRVWGEVPMLIQAQGYANPDYKYTCYDVLYRTSRQHMGGCLWHSFDHQRGYHPDPFYGGIMDAFRQPKFSYYMFCSQRPAEENKELIADSGPMVYIANEMTPFSPKDVTVYSNCEEVRLTFCKNGKQHIYHKPIDKVGMPSPVITFSDVFDFMYDKQLSRGRKQADSYLLAEGLIAGKVVATHKVMPARRPSKILLWADDEKVSMKANGSDIMTVIAAIADDNGNIKRLNNYEITFEIEGPGQLIADSKTFTNPAPVRWGTAPVLVRSSTVPGEIKVRASVVWQGKHTPVSAELIIPTYQAEHILLADKKELERLNSVSGQKAMSTDFKGQNGNNLKRQQKVSRSKLKEVEKQQSDFE</sequence>
<feature type="compositionally biased region" description="Basic and acidic residues" evidence="4">
    <location>
        <begin position="880"/>
        <end position="892"/>
    </location>
</feature>
<evidence type="ECO:0000313" key="10">
    <source>
        <dbReference type="EMBL" id="CUP41968.1"/>
    </source>
</evidence>
<dbReference type="EMBL" id="CZAI01000004">
    <property type="protein sequence ID" value="CUP41968.1"/>
    <property type="molecule type" value="Genomic_DNA"/>
</dbReference>
<feature type="domain" description="Glycoside hydrolase family 2 catalytic" evidence="7">
    <location>
        <begin position="332"/>
        <end position="457"/>
    </location>
</feature>
<gene>
    <name evidence="10" type="primary">lacZ_9</name>
    <name evidence="10" type="ORF">ERS852494_02223</name>
</gene>
<dbReference type="PANTHER" id="PTHR42732:SF1">
    <property type="entry name" value="BETA-MANNOSIDASE"/>
    <property type="match status" value="1"/>
</dbReference>
<feature type="region of interest" description="Disordered" evidence="4">
    <location>
        <begin position="857"/>
        <end position="892"/>
    </location>
</feature>
<dbReference type="STRING" id="47678.ERS852494_02223"/>
<keyword evidence="5" id="KW-0732">Signal</keyword>
<name>A0A174N611_9BACE</name>
<dbReference type="EC" id="3.2.1.23" evidence="10"/>
<evidence type="ECO:0000256" key="2">
    <source>
        <dbReference type="ARBA" id="ARBA00022801"/>
    </source>
</evidence>
<dbReference type="SUPFAM" id="SSF49785">
    <property type="entry name" value="Galactose-binding domain-like"/>
    <property type="match status" value="1"/>
</dbReference>
<dbReference type="GO" id="GO:0005975">
    <property type="term" value="P:carbohydrate metabolic process"/>
    <property type="evidence" value="ECO:0007669"/>
    <property type="project" value="InterPro"/>
</dbReference>
<feature type="chain" id="PRO_5008028753" evidence="5">
    <location>
        <begin position="26"/>
        <end position="892"/>
    </location>
</feature>
<evidence type="ECO:0000259" key="6">
    <source>
        <dbReference type="Pfam" id="PF00703"/>
    </source>
</evidence>
<dbReference type="PANTHER" id="PTHR42732">
    <property type="entry name" value="BETA-GALACTOSIDASE"/>
    <property type="match status" value="1"/>
</dbReference>
<evidence type="ECO:0000256" key="4">
    <source>
        <dbReference type="SAM" id="MobiDB-lite"/>
    </source>
</evidence>
<accession>A0A174N611</accession>
<dbReference type="SUPFAM" id="SSF49373">
    <property type="entry name" value="Invasin/intimin cell-adhesion fragments"/>
    <property type="match status" value="1"/>
</dbReference>
<feature type="domain" description="Glycoside hydrolase family 2 immunoglobulin-like beta-sandwich" evidence="6">
    <location>
        <begin position="220"/>
        <end position="324"/>
    </location>
</feature>
<protein>
    <submittedName>
        <fullName evidence="10">Beta-galactosidase</fullName>
        <ecNumber evidence="10">3.2.1.23</ecNumber>
    </submittedName>
</protein>
<organism evidence="10 11">
    <name type="scientific">Bacteroides caccae</name>
    <dbReference type="NCBI Taxonomy" id="47678"/>
    <lineage>
        <taxon>Bacteria</taxon>
        <taxon>Pseudomonadati</taxon>
        <taxon>Bacteroidota</taxon>
        <taxon>Bacteroidia</taxon>
        <taxon>Bacteroidales</taxon>
        <taxon>Bacteroidaceae</taxon>
        <taxon>Bacteroides</taxon>
    </lineage>
</organism>
<dbReference type="InterPro" id="IPR036156">
    <property type="entry name" value="Beta-gal/glucu_dom_sf"/>
</dbReference>
<proteinExistence type="inferred from homology"/>
<dbReference type="Pfam" id="PF02837">
    <property type="entry name" value="Glyco_hydro_2_N"/>
    <property type="match status" value="1"/>
</dbReference>
<feature type="domain" description="Glycosyl hydrolases family 2 sugar binding" evidence="8">
    <location>
        <begin position="67"/>
        <end position="197"/>
    </location>
</feature>
<dbReference type="InterPro" id="IPR013783">
    <property type="entry name" value="Ig-like_fold"/>
</dbReference>
<dbReference type="InterPro" id="IPR040605">
    <property type="entry name" value="Glyco_hydro2_dom5"/>
</dbReference>
<keyword evidence="3 10" id="KW-0326">Glycosidase</keyword>